<accession>A0A2K3KU68</accession>
<reference evidence="1 2" key="2">
    <citation type="journal article" date="2017" name="Front. Plant Sci.">
        <title>Gene Classification and Mining of Molecular Markers Useful in Red Clover (Trifolium pratense) Breeding.</title>
        <authorList>
            <person name="Istvanek J."/>
            <person name="Dluhosova J."/>
            <person name="Dluhos P."/>
            <person name="Patkova L."/>
            <person name="Nedelnik J."/>
            <person name="Repkova J."/>
        </authorList>
    </citation>
    <scope>NUCLEOTIDE SEQUENCE [LARGE SCALE GENOMIC DNA]</scope>
    <source>
        <strain evidence="2">cv. Tatra</strain>
        <tissue evidence="1">Young leaves</tissue>
    </source>
</reference>
<comment type="caution">
    <text evidence="1">The sequence shown here is derived from an EMBL/GenBank/DDBJ whole genome shotgun (WGS) entry which is preliminary data.</text>
</comment>
<evidence type="ECO:0000313" key="1">
    <source>
        <dbReference type="EMBL" id="PNX69838.1"/>
    </source>
</evidence>
<organism evidence="1 2">
    <name type="scientific">Trifolium pratense</name>
    <name type="common">Red clover</name>
    <dbReference type="NCBI Taxonomy" id="57577"/>
    <lineage>
        <taxon>Eukaryota</taxon>
        <taxon>Viridiplantae</taxon>
        <taxon>Streptophyta</taxon>
        <taxon>Embryophyta</taxon>
        <taxon>Tracheophyta</taxon>
        <taxon>Spermatophyta</taxon>
        <taxon>Magnoliopsida</taxon>
        <taxon>eudicotyledons</taxon>
        <taxon>Gunneridae</taxon>
        <taxon>Pentapetalae</taxon>
        <taxon>rosids</taxon>
        <taxon>fabids</taxon>
        <taxon>Fabales</taxon>
        <taxon>Fabaceae</taxon>
        <taxon>Papilionoideae</taxon>
        <taxon>50 kb inversion clade</taxon>
        <taxon>NPAAA clade</taxon>
        <taxon>Hologalegina</taxon>
        <taxon>IRL clade</taxon>
        <taxon>Trifolieae</taxon>
        <taxon>Trifolium</taxon>
    </lineage>
</organism>
<proteinExistence type="predicted"/>
<reference evidence="1 2" key="1">
    <citation type="journal article" date="2014" name="Am. J. Bot.">
        <title>Genome assembly and annotation for red clover (Trifolium pratense; Fabaceae).</title>
        <authorList>
            <person name="Istvanek J."/>
            <person name="Jaros M."/>
            <person name="Krenek A."/>
            <person name="Repkova J."/>
        </authorList>
    </citation>
    <scope>NUCLEOTIDE SEQUENCE [LARGE SCALE GENOMIC DNA]</scope>
    <source>
        <strain evidence="2">cv. Tatra</strain>
        <tissue evidence="1">Young leaves</tissue>
    </source>
</reference>
<protein>
    <submittedName>
        <fullName evidence="1">Uncharacterized protein</fullName>
    </submittedName>
</protein>
<name>A0A2K3KU68_TRIPR</name>
<dbReference type="AlphaFoldDB" id="A0A2K3KU68"/>
<dbReference type="Proteomes" id="UP000236291">
    <property type="component" value="Unassembled WGS sequence"/>
</dbReference>
<sequence>MFLQRSGHFTGWKGRCRCRRYCRRRYYCHRGYSSSFPSSLLLCTASSLDFNIALLCAAASLPVFPPPPPYHGIKKRISRSSD</sequence>
<gene>
    <name evidence="1" type="ORF">L195_g056937</name>
</gene>
<dbReference type="EMBL" id="ASHM01110187">
    <property type="protein sequence ID" value="PNX69838.1"/>
    <property type="molecule type" value="Genomic_DNA"/>
</dbReference>
<evidence type="ECO:0000313" key="2">
    <source>
        <dbReference type="Proteomes" id="UP000236291"/>
    </source>
</evidence>